<evidence type="ECO:0000313" key="4">
    <source>
        <dbReference type="EMBL" id="UJO13564.1"/>
    </source>
</evidence>
<dbReference type="Pfam" id="PF12247">
    <property type="entry name" value="MKT1_N"/>
    <property type="match status" value="1"/>
</dbReference>
<dbReference type="AlphaFoldDB" id="A0A9Q8LA07"/>
<keyword evidence="1" id="KW-0810">Translation regulation</keyword>
<dbReference type="GO" id="GO:0003730">
    <property type="term" value="F:mRNA 3'-UTR binding"/>
    <property type="evidence" value="ECO:0007669"/>
    <property type="project" value="TreeGrafter"/>
</dbReference>
<dbReference type="InterPro" id="IPR006086">
    <property type="entry name" value="XPG-I_dom"/>
</dbReference>
<proteinExistence type="inferred from homology"/>
<dbReference type="InterPro" id="IPR029060">
    <property type="entry name" value="PIN-like_dom_sf"/>
</dbReference>
<dbReference type="Pfam" id="PF00867">
    <property type="entry name" value="XPG_I"/>
    <property type="match status" value="1"/>
</dbReference>
<protein>
    <submittedName>
        <fullName evidence="4">Post-transcriptional regulator MKT1</fullName>
    </submittedName>
</protein>
<dbReference type="InterPro" id="IPR006085">
    <property type="entry name" value="XPG_DNA_repair_N"/>
</dbReference>
<evidence type="ECO:0000313" key="5">
    <source>
        <dbReference type="Proteomes" id="UP000756132"/>
    </source>
</evidence>
<dbReference type="SUPFAM" id="SSF88723">
    <property type="entry name" value="PIN domain-like"/>
    <property type="match status" value="1"/>
</dbReference>
<dbReference type="InterPro" id="IPR006084">
    <property type="entry name" value="XPG/Rad2"/>
</dbReference>
<dbReference type="Pfam" id="PF00752">
    <property type="entry name" value="XPG_N"/>
    <property type="match status" value="1"/>
</dbReference>
<feature type="domain" description="XPG-I" evidence="3">
    <location>
        <begin position="147"/>
        <end position="215"/>
    </location>
</feature>
<dbReference type="PANTHER" id="PTHR11081:SF32">
    <property type="entry name" value="POST-TRANSCRIPTIONAL REGULATOR MKT1"/>
    <property type="match status" value="1"/>
</dbReference>
<dbReference type="PANTHER" id="PTHR11081">
    <property type="entry name" value="FLAP ENDONUCLEASE FAMILY MEMBER"/>
    <property type="match status" value="1"/>
</dbReference>
<dbReference type="Pfam" id="PF12246">
    <property type="entry name" value="MKT1_C"/>
    <property type="match status" value="1"/>
</dbReference>
<sequence>MADNSTFKDWALSQGFVQKADLDDFRGTTIGIDAEDYLYTLLAEQPTREPLLPAIGGAPFALQQHVDRDLDEMASAGIKAIFVFNGLELGCKDRKSISRECQKASRVLDEAWKIYDEGHGDPAVALFGKTCAYRTAHITRYLHFYLHKKGQQVMVAPYNAAAQMVVLEQNQHVNALHGSASTLVFGVERVITKLDWTDRKVLFVDREQILGKLGLSQPQLVDLLLLSGASIIAEMPELDAENAIPKIQSAKNILSRFGFDGHAACANAKDEDYLDTFRRGKVAVRNMVVAQPNGEIIQLDHENAPSNDHDCIGQRLPEELLAYHQFGLIGSRILNWRTRQEIFETPPLDGGDSAIYKELLREKLQPRRAKALAILTSSLHRYYQKHDVDLICWFNEAEKRPLGIPDSNISTRDIDNWHVKEAQILASPHAKQIDATATPLQYAIALISDDTFAKSTVTPRPSGDDKKLTTPLELLCNTMWRFLQERGYINSNHTLAARGRMLQAAFEHASTSGRLGQGNPANEMEEAIFIAFELLTMELLNPKLLFPRPPYTGEPHRGSEKDKANVRLISRVACLGSFQHQAIGYTGPLSRHLLAYHQVASAVRGSLRDLAEVHGAHMFLSGSAVRKRHRDDFTDLGSRLPFSKEPDVGLAIVLKSYLDEMSNDPSRRQDIKKWFGFALDIDGDLQKAFDLWAAVNAGIQAADTAVVSPETRDLFANADQWLKDKIKNSGHVNGTA</sequence>
<evidence type="ECO:0000259" key="3">
    <source>
        <dbReference type="SMART" id="SM00484"/>
    </source>
</evidence>
<comment type="similarity">
    <text evidence="2">Belongs to the XPG/RAD2 endonuclease family.</text>
</comment>
<dbReference type="OrthoDB" id="17262at2759"/>
<organism evidence="4 5">
    <name type="scientific">Passalora fulva</name>
    <name type="common">Tomato leaf mold</name>
    <name type="synonym">Cladosporium fulvum</name>
    <dbReference type="NCBI Taxonomy" id="5499"/>
    <lineage>
        <taxon>Eukaryota</taxon>
        <taxon>Fungi</taxon>
        <taxon>Dikarya</taxon>
        <taxon>Ascomycota</taxon>
        <taxon>Pezizomycotina</taxon>
        <taxon>Dothideomycetes</taxon>
        <taxon>Dothideomycetidae</taxon>
        <taxon>Mycosphaerellales</taxon>
        <taxon>Mycosphaerellaceae</taxon>
        <taxon>Fulvia</taxon>
    </lineage>
</organism>
<name>A0A9Q8LA07_PASFU</name>
<dbReference type="GO" id="GO:0006417">
    <property type="term" value="P:regulation of translation"/>
    <property type="evidence" value="ECO:0007669"/>
    <property type="project" value="UniProtKB-KW"/>
</dbReference>
<accession>A0A9Q8LA07</accession>
<dbReference type="GeneID" id="71982499"/>
<dbReference type="Proteomes" id="UP000756132">
    <property type="component" value="Chromosome 2"/>
</dbReference>
<dbReference type="InterPro" id="IPR022039">
    <property type="entry name" value="MKT1_C"/>
</dbReference>
<dbReference type="InterPro" id="IPR022040">
    <property type="entry name" value="MKT1_N"/>
</dbReference>
<gene>
    <name evidence="4" type="ORF">CLAFUR5_02621</name>
</gene>
<dbReference type="GO" id="GO:0004518">
    <property type="term" value="F:nuclease activity"/>
    <property type="evidence" value="ECO:0007669"/>
    <property type="project" value="InterPro"/>
</dbReference>
<reference evidence="4" key="2">
    <citation type="journal article" date="2022" name="Microb. Genom.">
        <title>A chromosome-scale genome assembly of the tomato pathogen Cladosporium fulvum reveals a compartmentalized genome architecture and the presence of a dispensable chromosome.</title>
        <authorList>
            <person name="Zaccaron A.Z."/>
            <person name="Chen L.H."/>
            <person name="Samaras A."/>
            <person name="Stergiopoulos I."/>
        </authorList>
    </citation>
    <scope>NUCLEOTIDE SEQUENCE</scope>
    <source>
        <strain evidence="4">Race5_Kim</strain>
    </source>
</reference>
<dbReference type="KEGG" id="ffu:CLAFUR5_02621"/>
<dbReference type="Gene3D" id="3.40.50.1010">
    <property type="entry name" value="5'-nuclease"/>
    <property type="match status" value="1"/>
</dbReference>
<dbReference type="GO" id="GO:0006974">
    <property type="term" value="P:DNA damage response"/>
    <property type="evidence" value="ECO:0007669"/>
    <property type="project" value="UniProtKB-ARBA"/>
</dbReference>
<dbReference type="OMA" id="RFYQTKV"/>
<evidence type="ECO:0000256" key="1">
    <source>
        <dbReference type="ARBA" id="ARBA00022845"/>
    </source>
</evidence>
<dbReference type="SMART" id="SM00484">
    <property type="entry name" value="XPGI"/>
    <property type="match status" value="1"/>
</dbReference>
<reference evidence="4" key="1">
    <citation type="submission" date="2021-12" db="EMBL/GenBank/DDBJ databases">
        <authorList>
            <person name="Zaccaron A."/>
            <person name="Stergiopoulos I."/>
        </authorList>
    </citation>
    <scope>NUCLEOTIDE SEQUENCE</scope>
    <source>
        <strain evidence="4">Race5_Kim</strain>
    </source>
</reference>
<dbReference type="RefSeq" id="XP_047757930.1">
    <property type="nucleotide sequence ID" value="XM_047901769.1"/>
</dbReference>
<keyword evidence="5" id="KW-1185">Reference proteome</keyword>
<dbReference type="EMBL" id="CP090164">
    <property type="protein sequence ID" value="UJO13564.1"/>
    <property type="molecule type" value="Genomic_DNA"/>
</dbReference>
<dbReference type="CDD" id="cd09858">
    <property type="entry name" value="PIN_MKT1"/>
    <property type="match status" value="1"/>
</dbReference>
<evidence type="ECO:0000256" key="2">
    <source>
        <dbReference type="ARBA" id="ARBA00024023"/>
    </source>
</evidence>